<dbReference type="Pfam" id="PF01551">
    <property type="entry name" value="Peptidase_M23"/>
    <property type="match status" value="1"/>
</dbReference>
<dbReference type="Proteomes" id="UP000192674">
    <property type="component" value="Unassembled WGS sequence"/>
</dbReference>
<dbReference type="InterPro" id="IPR016047">
    <property type="entry name" value="M23ase_b-sheet_dom"/>
</dbReference>
<dbReference type="SUPFAM" id="SSF51261">
    <property type="entry name" value="Duplicated hybrid motif"/>
    <property type="match status" value="1"/>
</dbReference>
<feature type="signal peptide" evidence="1">
    <location>
        <begin position="1"/>
        <end position="24"/>
    </location>
</feature>
<sequence length="445" mass="47359">MRRTLTTLAIASLFAGAMTTTATAAGPRPDFQLPFVCGQKWQLNSYDSTHAPALDMVKEPNQVGTEGAPFLAAAAGTVRQSFYHHNAGNMIQIDHGGGWFTTGIHLQSRAVSVGQKVKQGQQIGKVGKTGPTSNGHPHLHFEQAFDANGDGRATWGAVGSERVAQVFDGKTYGAKTGETWNDVPSNNCGDEQETHGVDSAGYYDPRDGTFHLRNSQSDGPSNYGWDTALETIPGAVVLIGDWNGDGKDSTGYYDRRDGTFHLRNALDEGASNAAWDTALETIPNAVILTGDWNGDGKDSTGYYNPTDGTFHIRNDHSDGASNAAWDTGLETIPGAVVLTGDWNGDGKDSTGYYDPRDGTFHLSNDHANGASDYAWGTNLESVPNAVILTGDWNGDGKDSVGYYNPADGSFHLRNALNDGASDRAWDTGYESVPGVVALTGDWDGA</sequence>
<dbReference type="OrthoDB" id="1099523at2"/>
<dbReference type="InterPro" id="IPR028994">
    <property type="entry name" value="Integrin_alpha_N"/>
</dbReference>
<dbReference type="CDD" id="cd12797">
    <property type="entry name" value="M23_peptidase"/>
    <property type="match status" value="1"/>
</dbReference>
<gene>
    <name evidence="3" type="ORF">SAMN05661093_08654</name>
</gene>
<evidence type="ECO:0000256" key="1">
    <source>
        <dbReference type="SAM" id="SignalP"/>
    </source>
</evidence>
<evidence type="ECO:0000313" key="3">
    <source>
        <dbReference type="EMBL" id="SMD24565.1"/>
    </source>
</evidence>
<evidence type="ECO:0000259" key="2">
    <source>
        <dbReference type="Pfam" id="PF01551"/>
    </source>
</evidence>
<dbReference type="PANTHER" id="PTHR21666">
    <property type="entry name" value="PEPTIDASE-RELATED"/>
    <property type="match status" value="1"/>
</dbReference>
<evidence type="ECO:0000313" key="4">
    <source>
        <dbReference type="Proteomes" id="UP000192674"/>
    </source>
</evidence>
<dbReference type="Gene3D" id="2.70.70.10">
    <property type="entry name" value="Glucose Permease (Domain IIA)"/>
    <property type="match status" value="1"/>
</dbReference>
<accession>A0A1W2FRK5</accession>
<reference evidence="3 4" key="1">
    <citation type="submission" date="2017-04" db="EMBL/GenBank/DDBJ databases">
        <authorList>
            <person name="Afonso C.L."/>
            <person name="Miller P.J."/>
            <person name="Scott M.A."/>
            <person name="Spackman E."/>
            <person name="Goraichik I."/>
            <person name="Dimitrov K.M."/>
            <person name="Suarez D.L."/>
            <person name="Swayne D.E."/>
        </authorList>
    </citation>
    <scope>NUCLEOTIDE SEQUENCE [LARGE SCALE GENOMIC DNA]</scope>
    <source>
        <strain evidence="3 4">DSM 43828</strain>
    </source>
</reference>
<dbReference type="SUPFAM" id="SSF69318">
    <property type="entry name" value="Integrin alpha N-terminal domain"/>
    <property type="match status" value="1"/>
</dbReference>
<proteinExistence type="predicted"/>
<name>A0A1W2FRK5_KIBAR</name>
<feature type="domain" description="M23ase beta-sheet core" evidence="2">
    <location>
        <begin position="65"/>
        <end position="143"/>
    </location>
</feature>
<dbReference type="AlphaFoldDB" id="A0A1W2FRK5"/>
<dbReference type="GO" id="GO:0004222">
    <property type="term" value="F:metalloendopeptidase activity"/>
    <property type="evidence" value="ECO:0007669"/>
    <property type="project" value="TreeGrafter"/>
</dbReference>
<dbReference type="InterPro" id="IPR050570">
    <property type="entry name" value="Cell_wall_metabolism_enzyme"/>
</dbReference>
<organism evidence="3 4">
    <name type="scientific">Kibdelosporangium aridum</name>
    <dbReference type="NCBI Taxonomy" id="2030"/>
    <lineage>
        <taxon>Bacteria</taxon>
        <taxon>Bacillati</taxon>
        <taxon>Actinomycetota</taxon>
        <taxon>Actinomycetes</taxon>
        <taxon>Pseudonocardiales</taxon>
        <taxon>Pseudonocardiaceae</taxon>
        <taxon>Kibdelosporangium</taxon>
    </lineage>
</organism>
<keyword evidence="4" id="KW-1185">Reference proteome</keyword>
<dbReference type="RefSeq" id="WP_084433049.1">
    <property type="nucleotide sequence ID" value="NZ_FWXV01000010.1"/>
</dbReference>
<dbReference type="InterPro" id="IPR011055">
    <property type="entry name" value="Dup_hybrid_motif"/>
</dbReference>
<feature type="chain" id="PRO_5012258435" evidence="1">
    <location>
        <begin position="25"/>
        <end position="445"/>
    </location>
</feature>
<dbReference type="EMBL" id="FWXV01000010">
    <property type="protein sequence ID" value="SMD24565.1"/>
    <property type="molecule type" value="Genomic_DNA"/>
</dbReference>
<keyword evidence="1" id="KW-0732">Signal</keyword>
<protein>
    <submittedName>
        <fullName evidence="3">Peptidase family M23</fullName>
    </submittedName>
</protein>
<dbReference type="PANTHER" id="PTHR21666:SF270">
    <property type="entry name" value="MUREIN HYDROLASE ACTIVATOR ENVC"/>
    <property type="match status" value="1"/>
</dbReference>